<evidence type="ECO:0000256" key="5">
    <source>
        <dbReference type="SAM" id="Phobius"/>
    </source>
</evidence>
<dbReference type="SUPFAM" id="SSF58104">
    <property type="entry name" value="Methyl-accepting chemotaxis protein (MCP) signaling domain"/>
    <property type="match status" value="1"/>
</dbReference>
<organism evidence="7 8">
    <name type="scientific">[Clostridium] polysaccharolyticum</name>
    <dbReference type="NCBI Taxonomy" id="29364"/>
    <lineage>
        <taxon>Bacteria</taxon>
        <taxon>Bacillati</taxon>
        <taxon>Bacillota</taxon>
        <taxon>Clostridia</taxon>
        <taxon>Lachnospirales</taxon>
        <taxon>Lachnospiraceae</taxon>
    </lineage>
</organism>
<evidence type="ECO:0000313" key="8">
    <source>
        <dbReference type="Proteomes" id="UP000199800"/>
    </source>
</evidence>
<feature type="domain" description="Methyl-accepting transducer" evidence="6">
    <location>
        <begin position="301"/>
        <end position="558"/>
    </location>
</feature>
<keyword evidence="5" id="KW-0812">Transmembrane</keyword>
<keyword evidence="4" id="KW-0175">Coiled coil</keyword>
<feature type="transmembrane region" description="Helical" evidence="5">
    <location>
        <begin position="12"/>
        <end position="31"/>
    </location>
</feature>
<proteinExistence type="inferred from homology"/>
<evidence type="ECO:0000256" key="1">
    <source>
        <dbReference type="ARBA" id="ARBA00023224"/>
    </source>
</evidence>
<keyword evidence="5" id="KW-0472">Membrane</keyword>
<dbReference type="PRINTS" id="PR00260">
    <property type="entry name" value="CHEMTRNSDUCR"/>
</dbReference>
<dbReference type="PROSITE" id="PS50111">
    <property type="entry name" value="CHEMOTAXIS_TRANSDUC_2"/>
    <property type="match status" value="1"/>
</dbReference>
<dbReference type="GO" id="GO:0006935">
    <property type="term" value="P:chemotaxis"/>
    <property type="evidence" value="ECO:0007669"/>
    <property type="project" value="InterPro"/>
</dbReference>
<dbReference type="STRING" id="29364.SAMN04487772_107124"/>
<dbReference type="GO" id="GO:0016020">
    <property type="term" value="C:membrane"/>
    <property type="evidence" value="ECO:0007669"/>
    <property type="project" value="InterPro"/>
</dbReference>
<feature type="coiled-coil region" evidence="4">
    <location>
        <begin position="557"/>
        <end position="584"/>
    </location>
</feature>
<dbReference type="InterPro" id="IPR004089">
    <property type="entry name" value="MCPsignal_dom"/>
</dbReference>
<evidence type="ECO:0000256" key="4">
    <source>
        <dbReference type="SAM" id="Coils"/>
    </source>
</evidence>
<feature type="coiled-coil region" evidence="4">
    <location>
        <begin position="456"/>
        <end position="483"/>
    </location>
</feature>
<dbReference type="InterPro" id="IPR004090">
    <property type="entry name" value="Chemotax_Me-accpt_rcpt"/>
</dbReference>
<dbReference type="SMART" id="SM00283">
    <property type="entry name" value="MA"/>
    <property type="match status" value="1"/>
</dbReference>
<dbReference type="PANTHER" id="PTHR32089:SF112">
    <property type="entry name" value="LYSOZYME-LIKE PROTEIN-RELATED"/>
    <property type="match status" value="1"/>
</dbReference>
<dbReference type="GO" id="GO:0007165">
    <property type="term" value="P:signal transduction"/>
    <property type="evidence" value="ECO:0007669"/>
    <property type="project" value="UniProtKB-KW"/>
</dbReference>
<dbReference type="EMBL" id="FOHN01000007">
    <property type="protein sequence ID" value="SET06026.1"/>
    <property type="molecule type" value="Genomic_DNA"/>
</dbReference>
<dbReference type="Pfam" id="PF00015">
    <property type="entry name" value="MCPsignal"/>
    <property type="match status" value="1"/>
</dbReference>
<dbReference type="GO" id="GO:0004888">
    <property type="term" value="F:transmembrane signaling receptor activity"/>
    <property type="evidence" value="ECO:0007669"/>
    <property type="project" value="InterPro"/>
</dbReference>
<evidence type="ECO:0000259" key="6">
    <source>
        <dbReference type="PROSITE" id="PS50111"/>
    </source>
</evidence>
<evidence type="ECO:0000256" key="2">
    <source>
        <dbReference type="ARBA" id="ARBA00029447"/>
    </source>
</evidence>
<comment type="similarity">
    <text evidence="2">Belongs to the methyl-accepting chemotaxis (MCP) protein family.</text>
</comment>
<dbReference type="Proteomes" id="UP000199800">
    <property type="component" value="Unassembled WGS sequence"/>
</dbReference>
<dbReference type="AlphaFoldDB" id="A0A1I0BGE5"/>
<protein>
    <submittedName>
        <fullName evidence="7">Methyl-accepting chemotaxis protein</fullName>
    </submittedName>
</protein>
<keyword evidence="8" id="KW-1185">Reference proteome</keyword>
<dbReference type="Gene3D" id="1.10.287.950">
    <property type="entry name" value="Methyl-accepting chemotaxis protein"/>
    <property type="match status" value="1"/>
</dbReference>
<sequence length="587" mass="64730">MKNAKVKTKLLFSVAILVGIIIALFVSMILISDSVKKTIVRALYDELYVSSSNIINADRDYYQALTASMQLQNDKNNKDAQDSYIENYNQAVDKVAKAVNRVKSNKELYNGFTLKELAKENGLTESEDKNKYLSNESTFKQLYEDYNKKIKKWYTVYDPIKNAGEKGKQNELFDDARSCLDQMEDFLDYYANYKIDNIEAWISQTIAVISVAVIVIAVISLFLIFMLIRNIIKGIRITKDNLLKLSNKNLDFIPEVIDNESEIGQMSSAFKKVYDTVKDLVKMITEVAQEINKVSIVLNTSFEDVTGATDEISTAITEIATNITEQAVQTGSAYEQTKVLVGIVESSNETANSLAKISSAIEDTTNEGMEVVKKLLTDTRNNSKAFESVFVAIENMNTSASEISNASDMISSIANQTNLLALNASIEAARAGEAGKGFAVVAEEIRKLAEESALAVGTIEKMLQELNENVNKASTQQKNLQDAVKLQAESVTRTGEKYGSIVEKISDINKEISNLKTLSENMDSSCSVVVDAVNKLTESATESASSSQQTSASTANVHNTISEVNEITANIKNLSDELMDLIGEFVV</sequence>
<feature type="transmembrane region" description="Helical" evidence="5">
    <location>
        <begin position="206"/>
        <end position="228"/>
    </location>
</feature>
<gene>
    <name evidence="7" type="ORF">SAMN04487772_107124</name>
</gene>
<reference evidence="7 8" key="1">
    <citation type="submission" date="2016-10" db="EMBL/GenBank/DDBJ databases">
        <authorList>
            <person name="de Groot N.N."/>
        </authorList>
    </citation>
    <scope>NUCLEOTIDE SEQUENCE [LARGE SCALE GENOMIC DNA]</scope>
    <source>
        <strain evidence="7 8">DSM 1801</strain>
    </source>
</reference>
<accession>A0A1I0BGE5</accession>
<keyword evidence="1 3" id="KW-0807">Transducer</keyword>
<dbReference type="Gene3D" id="6.10.340.10">
    <property type="match status" value="1"/>
</dbReference>
<keyword evidence="5" id="KW-1133">Transmembrane helix</keyword>
<dbReference type="PANTHER" id="PTHR32089">
    <property type="entry name" value="METHYL-ACCEPTING CHEMOTAXIS PROTEIN MCPB"/>
    <property type="match status" value="1"/>
</dbReference>
<evidence type="ECO:0000256" key="3">
    <source>
        <dbReference type="PROSITE-ProRule" id="PRU00284"/>
    </source>
</evidence>
<evidence type="ECO:0000313" key="7">
    <source>
        <dbReference type="EMBL" id="SET06026.1"/>
    </source>
</evidence>
<name>A0A1I0BGE5_9FIRM</name>